<proteinExistence type="predicted"/>
<protein>
    <submittedName>
        <fullName evidence="2">Uncharacterized protein</fullName>
    </submittedName>
</protein>
<feature type="region of interest" description="Disordered" evidence="1">
    <location>
        <begin position="33"/>
        <end position="55"/>
    </location>
</feature>
<feature type="compositionally biased region" description="Basic and acidic residues" evidence="1">
    <location>
        <begin position="46"/>
        <end position="55"/>
    </location>
</feature>
<sequence length="55" mass="6173">MHAHKAPVEPRLPNNRVRPWSVRMRTNVPVGSFVDVPPHSGQQPPPHDKCGMLLT</sequence>
<organism evidence="2 3">
    <name type="scientific">Dichomitus squalens (strain LYAD-421)</name>
    <name type="common">Western red white-rot fungus</name>
    <dbReference type="NCBI Taxonomy" id="732165"/>
    <lineage>
        <taxon>Eukaryota</taxon>
        <taxon>Fungi</taxon>
        <taxon>Dikarya</taxon>
        <taxon>Basidiomycota</taxon>
        <taxon>Agaricomycotina</taxon>
        <taxon>Agaricomycetes</taxon>
        <taxon>Polyporales</taxon>
        <taxon>Polyporaceae</taxon>
        <taxon>Dichomitus</taxon>
    </lineage>
</organism>
<reference evidence="2 3" key="1">
    <citation type="journal article" date="2012" name="Science">
        <title>The Paleozoic origin of enzymatic lignin decomposition reconstructed from 31 fungal genomes.</title>
        <authorList>
            <person name="Floudas D."/>
            <person name="Binder M."/>
            <person name="Riley R."/>
            <person name="Barry K."/>
            <person name="Blanchette R.A."/>
            <person name="Henrissat B."/>
            <person name="Martinez A.T."/>
            <person name="Otillar R."/>
            <person name="Spatafora J.W."/>
            <person name="Yadav J.S."/>
            <person name="Aerts A."/>
            <person name="Benoit I."/>
            <person name="Boyd A."/>
            <person name="Carlson A."/>
            <person name="Copeland A."/>
            <person name="Coutinho P.M."/>
            <person name="de Vries R.P."/>
            <person name="Ferreira P."/>
            <person name="Findley K."/>
            <person name="Foster B."/>
            <person name="Gaskell J."/>
            <person name="Glotzer D."/>
            <person name="Gorecki P."/>
            <person name="Heitman J."/>
            <person name="Hesse C."/>
            <person name="Hori C."/>
            <person name="Igarashi K."/>
            <person name="Jurgens J.A."/>
            <person name="Kallen N."/>
            <person name="Kersten P."/>
            <person name="Kohler A."/>
            <person name="Kuees U."/>
            <person name="Kumar T.K.A."/>
            <person name="Kuo A."/>
            <person name="LaButti K."/>
            <person name="Larrondo L.F."/>
            <person name="Lindquist E."/>
            <person name="Ling A."/>
            <person name="Lombard V."/>
            <person name="Lucas S."/>
            <person name="Lundell T."/>
            <person name="Martin R."/>
            <person name="McLaughlin D.J."/>
            <person name="Morgenstern I."/>
            <person name="Morin E."/>
            <person name="Murat C."/>
            <person name="Nagy L.G."/>
            <person name="Nolan M."/>
            <person name="Ohm R.A."/>
            <person name="Patyshakuliyeva A."/>
            <person name="Rokas A."/>
            <person name="Ruiz-Duenas F.J."/>
            <person name="Sabat G."/>
            <person name="Salamov A."/>
            <person name="Samejima M."/>
            <person name="Schmutz J."/>
            <person name="Slot J.C."/>
            <person name="St John F."/>
            <person name="Stenlid J."/>
            <person name="Sun H."/>
            <person name="Sun S."/>
            <person name="Syed K."/>
            <person name="Tsang A."/>
            <person name="Wiebenga A."/>
            <person name="Young D."/>
            <person name="Pisabarro A."/>
            <person name="Eastwood D.C."/>
            <person name="Martin F."/>
            <person name="Cullen D."/>
            <person name="Grigoriev I.V."/>
            <person name="Hibbett D.S."/>
        </authorList>
    </citation>
    <scope>NUCLEOTIDE SEQUENCE [LARGE SCALE GENOMIC DNA]</scope>
    <source>
        <strain evidence="2 3">LYAD-421 SS1</strain>
    </source>
</reference>
<dbReference type="AlphaFoldDB" id="R7SSH1"/>
<dbReference type="GeneID" id="18835771"/>
<evidence type="ECO:0000313" key="2">
    <source>
        <dbReference type="EMBL" id="EJF59139.1"/>
    </source>
</evidence>
<accession>R7SSH1</accession>
<gene>
    <name evidence="2" type="ORF">DICSQDRAFT_138729</name>
</gene>
<evidence type="ECO:0000313" key="3">
    <source>
        <dbReference type="Proteomes" id="UP000053319"/>
    </source>
</evidence>
<dbReference type="RefSeq" id="XP_007368084.1">
    <property type="nucleotide sequence ID" value="XM_007368022.1"/>
</dbReference>
<dbReference type="EMBL" id="JH719427">
    <property type="protein sequence ID" value="EJF59139.1"/>
    <property type="molecule type" value="Genomic_DNA"/>
</dbReference>
<evidence type="ECO:0000256" key="1">
    <source>
        <dbReference type="SAM" id="MobiDB-lite"/>
    </source>
</evidence>
<dbReference type="Proteomes" id="UP000053319">
    <property type="component" value="Unassembled WGS sequence"/>
</dbReference>
<dbReference type="HOGENOM" id="CLU_3032305_0_0_1"/>
<name>R7SSH1_DICSQ</name>
<dbReference type="KEGG" id="dsq:DICSQDRAFT_138729"/>